<dbReference type="InterPro" id="IPR000086">
    <property type="entry name" value="NUDIX_hydrolase_dom"/>
</dbReference>
<dbReference type="InterPro" id="IPR020476">
    <property type="entry name" value="Nudix_hydrolase"/>
</dbReference>
<dbReference type="Proteomes" id="UP000655420">
    <property type="component" value="Unassembled WGS sequence"/>
</dbReference>
<dbReference type="InterPro" id="IPR015797">
    <property type="entry name" value="NUDIX_hydrolase-like_dom_sf"/>
</dbReference>
<feature type="domain" description="Nudix hydrolase" evidence="4">
    <location>
        <begin position="15"/>
        <end position="141"/>
    </location>
</feature>
<evidence type="ECO:0000256" key="3">
    <source>
        <dbReference type="RuleBase" id="RU003476"/>
    </source>
</evidence>
<dbReference type="GO" id="GO:0016787">
    <property type="term" value="F:hydrolase activity"/>
    <property type="evidence" value="ECO:0007669"/>
    <property type="project" value="UniProtKB-KW"/>
</dbReference>
<dbReference type="RefSeq" id="WP_200610141.1">
    <property type="nucleotide sequence ID" value="NZ_JAEHHL010000007.1"/>
</dbReference>
<dbReference type="InterPro" id="IPR020084">
    <property type="entry name" value="NUDIX_hydrolase_CS"/>
</dbReference>
<protein>
    <submittedName>
        <fullName evidence="5">NUDIX domain-containing protein</fullName>
    </submittedName>
</protein>
<proteinExistence type="inferred from homology"/>
<dbReference type="PROSITE" id="PS00893">
    <property type="entry name" value="NUDIX_BOX"/>
    <property type="match status" value="1"/>
</dbReference>
<reference evidence="5" key="1">
    <citation type="submission" date="2020-12" db="EMBL/GenBank/DDBJ databases">
        <title>Bacterial taxonomy.</title>
        <authorList>
            <person name="Pan X."/>
        </authorList>
    </citation>
    <scope>NUCLEOTIDE SEQUENCE</scope>
    <source>
        <strain evidence="5">M0105</strain>
    </source>
</reference>
<dbReference type="EMBL" id="JAEHHL010000007">
    <property type="protein sequence ID" value="MBK0399928.1"/>
    <property type="molecule type" value="Genomic_DNA"/>
</dbReference>
<dbReference type="AlphaFoldDB" id="A0A8J7SEM8"/>
<gene>
    <name evidence="5" type="ORF">H0I76_12070</name>
</gene>
<comment type="caution">
    <text evidence="5">The sequence shown here is derived from an EMBL/GenBank/DDBJ whole genome shotgun (WGS) entry which is preliminary data.</text>
</comment>
<dbReference type="Gene3D" id="3.90.79.10">
    <property type="entry name" value="Nucleoside Triphosphate Pyrophosphohydrolase"/>
    <property type="match status" value="1"/>
</dbReference>
<dbReference type="PROSITE" id="PS51462">
    <property type="entry name" value="NUDIX"/>
    <property type="match status" value="1"/>
</dbReference>
<evidence type="ECO:0000259" key="4">
    <source>
        <dbReference type="PROSITE" id="PS51462"/>
    </source>
</evidence>
<evidence type="ECO:0000313" key="5">
    <source>
        <dbReference type="EMBL" id="MBK0399928.1"/>
    </source>
</evidence>
<comment type="cofactor">
    <cofactor evidence="1">
        <name>Mg(2+)</name>
        <dbReference type="ChEBI" id="CHEBI:18420"/>
    </cofactor>
</comment>
<dbReference type="PRINTS" id="PR00502">
    <property type="entry name" value="NUDIXFAMILY"/>
</dbReference>
<accession>A0A8J7SEM8</accession>
<dbReference type="SUPFAM" id="SSF55811">
    <property type="entry name" value="Nudix"/>
    <property type="match status" value="1"/>
</dbReference>
<keyword evidence="6" id="KW-1185">Reference proteome</keyword>
<comment type="similarity">
    <text evidence="3">Belongs to the Nudix hydrolase family.</text>
</comment>
<dbReference type="Pfam" id="PF00293">
    <property type="entry name" value="NUDIX"/>
    <property type="match status" value="1"/>
</dbReference>
<name>A0A8J7SEM8_9RHOB</name>
<organism evidence="5 6">
    <name type="scientific">Thermohalobaculum xanthum</name>
    <dbReference type="NCBI Taxonomy" id="2753746"/>
    <lineage>
        <taxon>Bacteria</taxon>
        <taxon>Pseudomonadati</taxon>
        <taxon>Pseudomonadota</taxon>
        <taxon>Alphaproteobacteria</taxon>
        <taxon>Rhodobacterales</taxon>
        <taxon>Paracoccaceae</taxon>
        <taxon>Thermohalobaculum</taxon>
    </lineage>
</organism>
<evidence type="ECO:0000256" key="2">
    <source>
        <dbReference type="ARBA" id="ARBA00022801"/>
    </source>
</evidence>
<evidence type="ECO:0000313" key="6">
    <source>
        <dbReference type="Proteomes" id="UP000655420"/>
    </source>
</evidence>
<evidence type="ECO:0000256" key="1">
    <source>
        <dbReference type="ARBA" id="ARBA00001946"/>
    </source>
</evidence>
<dbReference type="PANTHER" id="PTHR43046">
    <property type="entry name" value="GDP-MANNOSE MANNOSYL HYDROLASE"/>
    <property type="match status" value="1"/>
</dbReference>
<keyword evidence="2 3" id="KW-0378">Hydrolase</keyword>
<sequence length="145" mass="16591">MKRIGEPWAPGRPYRDRPGAYVLALRGGRLLAVWQDDELQLPGGGIDPGESPLQALHREVREETGWLIAEPRRMAAFQRYAWLWDYGYWARKVQSIYLARAVRRLGPPSEPGHVPVWLSPADAARHLHVEGDREMVRHAIARDLI</sequence>
<dbReference type="PANTHER" id="PTHR43046:SF16">
    <property type="entry name" value="ADP-RIBOSE PYROPHOSPHATASE YJHB-RELATED"/>
    <property type="match status" value="1"/>
</dbReference>